<sequence>MRRKKTPEQRQARRELFMLTDEELNPEWFNDPEKVKRRDELLGIIEYREPVVMSDDEKYQRYLDKRPGLEAAVVKMLLEKKLSKEIRDELKMDFKVIAFCRRKYNLNPKIRTKRVRRT</sequence>
<dbReference type="Proteomes" id="UP000316316">
    <property type="component" value="Unassembled WGS sequence"/>
</dbReference>
<evidence type="ECO:0000313" key="5">
    <source>
        <dbReference type="Proteomes" id="UP001264335"/>
    </source>
</evidence>
<dbReference type="EMBL" id="PDXQ01000002">
    <property type="protein sequence ID" value="TRZ29186.1"/>
    <property type="molecule type" value="Genomic_DNA"/>
</dbReference>
<proteinExistence type="predicted"/>
<gene>
    <name evidence="3" type="ORF">AUF17_21115</name>
    <name evidence="1" type="ORF">P7D43_20105</name>
    <name evidence="2" type="ORF">P7D79_19560</name>
</gene>
<dbReference type="RefSeq" id="WP_010743600.1">
    <property type="nucleotide sequence ID" value="NZ_CAAKNX010000127.1"/>
</dbReference>
<name>A0A4P8KAV5_ENTAV</name>
<evidence type="ECO:0000313" key="4">
    <source>
        <dbReference type="Proteomes" id="UP000316316"/>
    </source>
</evidence>
<dbReference type="Proteomes" id="UP001260773">
    <property type="component" value="Unassembled WGS sequence"/>
</dbReference>
<evidence type="ECO:0000313" key="3">
    <source>
        <dbReference type="EMBL" id="TRZ29186.1"/>
    </source>
</evidence>
<reference evidence="1 5" key="2">
    <citation type="submission" date="2023-03" db="EMBL/GenBank/DDBJ databases">
        <authorList>
            <person name="Shen W."/>
            <person name="Cai J."/>
        </authorList>
    </citation>
    <scope>NUCLEOTIDE SEQUENCE [LARGE SCALE GENOMIC DNA]</scope>
    <source>
        <strain evidence="1">P33-2</strain>
        <strain evidence="2 5">Y2</strain>
    </source>
</reference>
<dbReference type="EMBL" id="JARPWY010000081">
    <property type="protein sequence ID" value="MDT2516427.1"/>
    <property type="molecule type" value="Genomic_DNA"/>
</dbReference>
<organism evidence="3 4">
    <name type="scientific">Enterococcus avium</name>
    <name type="common">Streptococcus avium</name>
    <dbReference type="NCBI Taxonomy" id="33945"/>
    <lineage>
        <taxon>Bacteria</taxon>
        <taxon>Bacillati</taxon>
        <taxon>Bacillota</taxon>
        <taxon>Bacilli</taxon>
        <taxon>Lactobacillales</taxon>
        <taxon>Enterococcaceae</taxon>
        <taxon>Enterococcus</taxon>
    </lineage>
</organism>
<dbReference type="EMBL" id="JARPWH010000125">
    <property type="protein sequence ID" value="MDT2404674.1"/>
    <property type="molecule type" value="Genomic_DNA"/>
</dbReference>
<reference evidence="3 4" key="1">
    <citation type="submission" date="2017-10" db="EMBL/GenBank/DDBJ databases">
        <title>FDA dAtabase for Regulatory Grade micrObial Sequences (FDA-ARGOS): Supporting development and validation of Infectious Disease Dx tests.</title>
        <authorList>
            <person name="Campos J."/>
            <person name="Goldberg B."/>
            <person name="Tallon L.J."/>
            <person name="Sadzewicz L."/>
            <person name="Sengamalay N."/>
            <person name="Ott S."/>
            <person name="Godinez A."/>
            <person name="Nagaraj S."/>
            <person name="Vyas G."/>
            <person name="Aluvathingal J."/>
            <person name="Nadendla S."/>
            <person name="Geyer C."/>
            <person name="Nandy P."/>
            <person name="Hobson J."/>
            <person name="Sichtig H."/>
        </authorList>
    </citation>
    <scope>NUCLEOTIDE SEQUENCE [LARGE SCALE GENOMIC DNA]</scope>
    <source>
        <strain evidence="3 4">FDAARGOS_185</strain>
    </source>
</reference>
<evidence type="ECO:0000313" key="1">
    <source>
        <dbReference type="EMBL" id="MDT2404674.1"/>
    </source>
</evidence>
<accession>A0A4P8KAV5</accession>
<protein>
    <submittedName>
        <fullName evidence="3">Uncharacterized protein</fullName>
    </submittedName>
</protein>
<evidence type="ECO:0000313" key="2">
    <source>
        <dbReference type="EMBL" id="MDT2516427.1"/>
    </source>
</evidence>
<dbReference type="AlphaFoldDB" id="A0A4P8KAV5"/>
<dbReference type="Proteomes" id="UP001264335">
    <property type="component" value="Unassembled WGS sequence"/>
</dbReference>
<dbReference type="GeneID" id="69567789"/>
<comment type="caution">
    <text evidence="3">The sequence shown here is derived from an EMBL/GenBank/DDBJ whole genome shotgun (WGS) entry which is preliminary data.</text>
</comment>